<name>A0A392QH50_9FABA</name>
<dbReference type="PROSITE" id="PS50275">
    <property type="entry name" value="SAC"/>
    <property type="match status" value="1"/>
</dbReference>
<comment type="caution">
    <text evidence="2">The sequence shown here is derived from an EMBL/GenBank/DDBJ whole genome shotgun (WGS) entry which is preliminary data.</text>
</comment>
<evidence type="ECO:0000313" key="2">
    <source>
        <dbReference type="EMBL" id="MCI23192.1"/>
    </source>
</evidence>
<dbReference type="InterPro" id="IPR002013">
    <property type="entry name" value="SAC_dom"/>
</dbReference>
<dbReference type="EMBL" id="LXQA010134649">
    <property type="protein sequence ID" value="MCI23192.1"/>
    <property type="molecule type" value="Genomic_DNA"/>
</dbReference>
<feature type="domain" description="SAC" evidence="1">
    <location>
        <begin position="1"/>
        <end position="59"/>
    </location>
</feature>
<dbReference type="Pfam" id="PF02383">
    <property type="entry name" value="Syja_N"/>
    <property type="match status" value="1"/>
</dbReference>
<dbReference type="GO" id="GO:0005783">
    <property type="term" value="C:endoplasmic reticulum"/>
    <property type="evidence" value="ECO:0007669"/>
    <property type="project" value="TreeGrafter"/>
</dbReference>
<dbReference type="GO" id="GO:0046856">
    <property type="term" value="P:phosphatidylinositol dephosphorylation"/>
    <property type="evidence" value="ECO:0007669"/>
    <property type="project" value="TreeGrafter"/>
</dbReference>
<protein>
    <submittedName>
        <fullName evidence="2">Phosphatidylinositide phosphatase SAC1-like</fullName>
    </submittedName>
</protein>
<proteinExistence type="predicted"/>
<organism evidence="2 3">
    <name type="scientific">Trifolium medium</name>
    <dbReference type="NCBI Taxonomy" id="97028"/>
    <lineage>
        <taxon>Eukaryota</taxon>
        <taxon>Viridiplantae</taxon>
        <taxon>Streptophyta</taxon>
        <taxon>Embryophyta</taxon>
        <taxon>Tracheophyta</taxon>
        <taxon>Spermatophyta</taxon>
        <taxon>Magnoliopsida</taxon>
        <taxon>eudicotyledons</taxon>
        <taxon>Gunneridae</taxon>
        <taxon>Pentapetalae</taxon>
        <taxon>rosids</taxon>
        <taxon>fabids</taxon>
        <taxon>Fabales</taxon>
        <taxon>Fabaceae</taxon>
        <taxon>Papilionoideae</taxon>
        <taxon>50 kb inversion clade</taxon>
        <taxon>NPAAA clade</taxon>
        <taxon>Hologalegina</taxon>
        <taxon>IRL clade</taxon>
        <taxon>Trifolieae</taxon>
        <taxon>Trifolium</taxon>
    </lineage>
</organism>
<dbReference type="PANTHER" id="PTHR45662:SF10">
    <property type="entry name" value="PHOSPHOINOSITIDE PHOSPHATASE SAC8"/>
    <property type="match status" value="1"/>
</dbReference>
<accession>A0A392QH50</accession>
<evidence type="ECO:0000313" key="3">
    <source>
        <dbReference type="Proteomes" id="UP000265520"/>
    </source>
</evidence>
<feature type="non-terminal residue" evidence="2">
    <location>
        <position position="1"/>
    </location>
</feature>
<reference evidence="2 3" key="1">
    <citation type="journal article" date="2018" name="Front. Plant Sci.">
        <title>Red Clover (Trifolium pratense) and Zigzag Clover (T. medium) - A Picture of Genomic Similarities and Differences.</title>
        <authorList>
            <person name="Dluhosova J."/>
            <person name="Istvanek J."/>
            <person name="Nedelnik J."/>
            <person name="Repkova J."/>
        </authorList>
    </citation>
    <scope>NUCLEOTIDE SEQUENCE [LARGE SCALE GENOMIC DNA]</scope>
    <source>
        <strain evidence="3">cv. 10/8</strain>
        <tissue evidence="2">Leaf</tissue>
    </source>
</reference>
<dbReference type="AlphaFoldDB" id="A0A392QH50"/>
<evidence type="ECO:0000259" key="1">
    <source>
        <dbReference type="PROSITE" id="PS50275"/>
    </source>
</evidence>
<dbReference type="Proteomes" id="UP000265520">
    <property type="component" value="Unassembled WGS sequence"/>
</dbReference>
<dbReference type="PANTHER" id="PTHR45662">
    <property type="entry name" value="PHOSPHATIDYLINOSITIDE PHOSPHATASE SAC1"/>
    <property type="match status" value="1"/>
</dbReference>
<keyword evidence="3" id="KW-1185">Reference proteome</keyword>
<dbReference type="GO" id="GO:0043812">
    <property type="term" value="F:phosphatidylinositol-4-phosphate phosphatase activity"/>
    <property type="evidence" value="ECO:0007669"/>
    <property type="project" value="TreeGrafter"/>
</dbReference>
<sequence length="79" mass="9420">ELKLKDSCAKLTLISRRCTRRLGTRMWRRGANFEGDTANFIETEQLLELEEFKFSFLQVLFYINEYLTPVFPFDSFSLQ</sequence>